<evidence type="ECO:0000313" key="5">
    <source>
        <dbReference type="Proteomes" id="UP000280307"/>
    </source>
</evidence>
<keyword evidence="1" id="KW-0677">Repeat</keyword>
<comment type="caution">
    <text evidence="4">The sequence shown here is derived from an EMBL/GenBank/DDBJ whole genome shotgun (WGS) entry which is preliminary data.</text>
</comment>
<accession>A0A426TUE7</accession>
<dbReference type="SUPFAM" id="SSF48452">
    <property type="entry name" value="TPR-like"/>
    <property type="match status" value="2"/>
</dbReference>
<feature type="non-terminal residue" evidence="4">
    <location>
        <position position="391"/>
    </location>
</feature>
<dbReference type="InterPro" id="IPR019734">
    <property type="entry name" value="TPR_rpt"/>
</dbReference>
<dbReference type="AlphaFoldDB" id="A0A426TUE7"/>
<organism evidence="4 5">
    <name type="scientific">Candidatus Viridilinea halotolerans</name>
    <dbReference type="NCBI Taxonomy" id="2491704"/>
    <lineage>
        <taxon>Bacteria</taxon>
        <taxon>Bacillati</taxon>
        <taxon>Chloroflexota</taxon>
        <taxon>Chloroflexia</taxon>
        <taxon>Chloroflexales</taxon>
        <taxon>Chloroflexineae</taxon>
        <taxon>Oscillochloridaceae</taxon>
        <taxon>Candidatus Viridilinea</taxon>
    </lineage>
</organism>
<sequence>MGIEPIEQGLNLDALIQASYKLLPYAAQRALIALAALPPDPLSFDEQAAAVVSEQQGAALRTTLLTLYERSLLTQPAANERLQLHQRIAEWAHRHGPHDVAAAQARWRAWRLSGDPATQAARAPWLQNQENAKLLLQAWLEACGEAGVNAAQWQRNFDANELRAALFHTVPTLIRFNHGKTIAPSLERVAQFFEWRGDRNAAGIAYLYCGQIAEQQADYAAAEAYGERALGLLQAADKKQGQATALDLLGRVAQIQGNYDAAEPLLHEALVLTEEVLGAEHPLTVASLNHLALLYEDQGKYDAALPFAKRALVIRKHVLGAEHIETATSLNNLAELHRKQGNYAAALPLYERALAIHERVLGAEHPDTAVSLANLAELYHSQGNYAAALPL</sequence>
<proteinExistence type="predicted"/>
<dbReference type="Proteomes" id="UP000280307">
    <property type="component" value="Unassembled WGS sequence"/>
</dbReference>
<gene>
    <name evidence="4" type="ORF">EI684_16970</name>
</gene>
<dbReference type="PANTHER" id="PTHR45641:SF19">
    <property type="entry name" value="NEPHROCYSTIN-3"/>
    <property type="match status" value="1"/>
</dbReference>
<evidence type="ECO:0000256" key="2">
    <source>
        <dbReference type="ARBA" id="ARBA00022803"/>
    </source>
</evidence>
<evidence type="ECO:0000256" key="1">
    <source>
        <dbReference type="ARBA" id="ARBA00022737"/>
    </source>
</evidence>
<dbReference type="InterPro" id="IPR011990">
    <property type="entry name" value="TPR-like_helical_dom_sf"/>
</dbReference>
<dbReference type="SMART" id="SM00028">
    <property type="entry name" value="TPR"/>
    <property type="match status" value="4"/>
</dbReference>
<reference evidence="4 5" key="1">
    <citation type="submission" date="2018-12" db="EMBL/GenBank/DDBJ databases">
        <title>Genome Sequence of Candidatus Viridilinea halotolerans isolated from saline sulfide-rich spring.</title>
        <authorList>
            <person name="Grouzdev D.S."/>
            <person name="Burganskaya E.I."/>
            <person name="Krutkina M.S."/>
            <person name="Sukhacheva M.V."/>
            <person name="Gorlenko V.M."/>
        </authorList>
    </citation>
    <scope>NUCLEOTIDE SEQUENCE [LARGE SCALE GENOMIC DNA]</scope>
    <source>
        <strain evidence="4">Chok-6</strain>
    </source>
</reference>
<feature type="repeat" description="TPR" evidence="3">
    <location>
        <begin position="327"/>
        <end position="360"/>
    </location>
</feature>
<protein>
    <submittedName>
        <fullName evidence="4">Tetratricopeptide repeat protein</fullName>
    </submittedName>
</protein>
<dbReference type="PRINTS" id="PR00381">
    <property type="entry name" value="KINESINLIGHT"/>
</dbReference>
<evidence type="ECO:0000256" key="3">
    <source>
        <dbReference type="PROSITE-ProRule" id="PRU00339"/>
    </source>
</evidence>
<dbReference type="PANTHER" id="PTHR45641">
    <property type="entry name" value="TETRATRICOPEPTIDE REPEAT PROTEIN (AFU_ORTHOLOGUE AFUA_6G03870)"/>
    <property type="match status" value="1"/>
</dbReference>
<dbReference type="Pfam" id="PF13424">
    <property type="entry name" value="TPR_12"/>
    <property type="match status" value="2"/>
</dbReference>
<evidence type="ECO:0000313" key="4">
    <source>
        <dbReference type="EMBL" id="RRR68842.1"/>
    </source>
</evidence>
<keyword evidence="2 3" id="KW-0802">TPR repeat</keyword>
<name>A0A426TUE7_9CHLR</name>
<dbReference type="PROSITE" id="PS50005">
    <property type="entry name" value="TPR"/>
    <property type="match status" value="1"/>
</dbReference>
<dbReference type="EMBL" id="RSAS01000691">
    <property type="protein sequence ID" value="RRR68842.1"/>
    <property type="molecule type" value="Genomic_DNA"/>
</dbReference>
<dbReference type="Gene3D" id="1.25.40.10">
    <property type="entry name" value="Tetratricopeptide repeat domain"/>
    <property type="match status" value="1"/>
</dbReference>